<dbReference type="SMART" id="SM00256">
    <property type="entry name" value="FBOX"/>
    <property type="match status" value="1"/>
</dbReference>
<evidence type="ECO:0000256" key="1">
    <source>
        <dbReference type="SAM" id="MobiDB-lite"/>
    </source>
</evidence>
<evidence type="ECO:0000313" key="3">
    <source>
        <dbReference type="EMBL" id="EOY18273.1"/>
    </source>
</evidence>
<feature type="compositionally biased region" description="Basic residues" evidence="1">
    <location>
        <begin position="1"/>
        <end position="11"/>
    </location>
</feature>
<feature type="domain" description="F-box" evidence="2">
    <location>
        <begin position="40"/>
        <end position="91"/>
    </location>
</feature>
<dbReference type="Pfam" id="PF00646">
    <property type="entry name" value="F-box"/>
    <property type="match status" value="1"/>
</dbReference>
<dbReference type="CDD" id="cd22160">
    <property type="entry name" value="F-box_AtFBL13-like"/>
    <property type="match status" value="1"/>
</dbReference>
<accession>A0A061FN10</accession>
<gene>
    <name evidence="3" type="ORF">TCM_042867</name>
</gene>
<dbReference type="InParanoid" id="A0A061FN10"/>
<organism evidence="3 4">
    <name type="scientific">Theobroma cacao</name>
    <name type="common">Cacao</name>
    <name type="synonym">Cocoa</name>
    <dbReference type="NCBI Taxonomy" id="3641"/>
    <lineage>
        <taxon>Eukaryota</taxon>
        <taxon>Viridiplantae</taxon>
        <taxon>Streptophyta</taxon>
        <taxon>Embryophyta</taxon>
        <taxon>Tracheophyta</taxon>
        <taxon>Spermatophyta</taxon>
        <taxon>Magnoliopsida</taxon>
        <taxon>eudicotyledons</taxon>
        <taxon>Gunneridae</taxon>
        <taxon>Pentapetalae</taxon>
        <taxon>rosids</taxon>
        <taxon>malvids</taxon>
        <taxon>Malvales</taxon>
        <taxon>Malvaceae</taxon>
        <taxon>Byttnerioideae</taxon>
        <taxon>Theobroma</taxon>
    </lineage>
</organism>
<name>A0A061FN10_THECC</name>
<keyword evidence="4" id="KW-1185">Reference proteome</keyword>
<reference evidence="3 4" key="1">
    <citation type="journal article" date="2013" name="Genome Biol.">
        <title>The genome sequence of the most widely cultivated cacao type and its use to identify candidate genes regulating pod color.</title>
        <authorList>
            <person name="Motamayor J.C."/>
            <person name="Mockaitis K."/>
            <person name="Schmutz J."/>
            <person name="Haiminen N."/>
            <person name="Iii D.L."/>
            <person name="Cornejo O."/>
            <person name="Findley S.D."/>
            <person name="Zheng P."/>
            <person name="Utro F."/>
            <person name="Royaert S."/>
            <person name="Saski C."/>
            <person name="Jenkins J."/>
            <person name="Podicheti R."/>
            <person name="Zhao M."/>
            <person name="Scheffler B.E."/>
            <person name="Stack J.C."/>
            <person name="Feltus F.A."/>
            <person name="Mustiga G.M."/>
            <person name="Amores F."/>
            <person name="Phillips W."/>
            <person name="Marelli J.P."/>
            <person name="May G.D."/>
            <person name="Shapiro H."/>
            <person name="Ma J."/>
            <person name="Bustamante C.D."/>
            <person name="Schnell R.J."/>
            <person name="Main D."/>
            <person name="Gilbert D."/>
            <person name="Parida L."/>
            <person name="Kuhn D.N."/>
        </authorList>
    </citation>
    <scope>NUCLEOTIDE SEQUENCE [LARGE SCALE GENOMIC DNA]</scope>
    <source>
        <strain evidence="4">cv. Matina 1-6</strain>
    </source>
</reference>
<dbReference type="InterPro" id="IPR053197">
    <property type="entry name" value="F-box_SCFL_complex_component"/>
</dbReference>
<dbReference type="EMBL" id="CM001888">
    <property type="protein sequence ID" value="EOY18273.1"/>
    <property type="molecule type" value="Genomic_DNA"/>
</dbReference>
<evidence type="ECO:0000313" key="4">
    <source>
        <dbReference type="Proteomes" id="UP000026915"/>
    </source>
</evidence>
<sequence length="386" mass="44727">MGRKNRNRKKKQQEELDPDKNSTNIEDIIKNLDLNEQIKDDIISCLPDDILCRIISFLPFDSAIRTSLLSTRWKNLWKKAFLARDGTIQDTVAAVSCFLNVFYQLRRSDNNWGFQFSYGEGHILSVAVDPDNDTLHLDFSTGEELPREFGIIFLLDRQIHTKQPSPQHSNLTITKCNGLEILDFGVDRLRLRSLTVLDCPQLKKLFIDGCFLCSFRRRGSAPRFSHFICNLVVGYDAMLDFRQGTGNIDIKSYDFTIFRSIEYVESLRLCRWFFETVICRKLQISGENLLFGSLKDLWWIEYSEARNNSDALISFLKFCPRLILAAMVQLKEVLSAEPLIIAKSDRTCLPRLVPEKKKKKGKFPCKFKQGVENLPEVWLTHIHMDL</sequence>
<protein>
    <recommendedName>
        <fullName evidence="2">F-box domain-containing protein</fullName>
    </recommendedName>
</protein>
<dbReference type="HOGENOM" id="CLU_046786_1_0_1"/>
<evidence type="ECO:0000259" key="2">
    <source>
        <dbReference type="PROSITE" id="PS50181"/>
    </source>
</evidence>
<dbReference type="PANTHER" id="PTHR34223:SF83">
    <property type="entry name" value="F-BOX DOMAIN-CONTAINING PROTEIN"/>
    <property type="match status" value="1"/>
</dbReference>
<dbReference type="STRING" id="3641.A0A061FN10"/>
<dbReference type="InterPro" id="IPR001810">
    <property type="entry name" value="F-box_dom"/>
</dbReference>
<dbReference type="AlphaFoldDB" id="A0A061FN10"/>
<dbReference type="Proteomes" id="UP000026915">
    <property type="component" value="Chromosome 10"/>
</dbReference>
<dbReference type="PANTHER" id="PTHR34223">
    <property type="entry name" value="OS11G0201299 PROTEIN"/>
    <property type="match status" value="1"/>
</dbReference>
<dbReference type="eggNOG" id="ENOG502QTMV">
    <property type="taxonomic scope" value="Eukaryota"/>
</dbReference>
<dbReference type="SUPFAM" id="SSF81383">
    <property type="entry name" value="F-box domain"/>
    <property type="match status" value="1"/>
</dbReference>
<dbReference type="InterPro" id="IPR036047">
    <property type="entry name" value="F-box-like_dom_sf"/>
</dbReference>
<feature type="region of interest" description="Disordered" evidence="1">
    <location>
        <begin position="1"/>
        <end position="20"/>
    </location>
</feature>
<dbReference type="PROSITE" id="PS50181">
    <property type="entry name" value="FBOX"/>
    <property type="match status" value="1"/>
</dbReference>
<dbReference type="Gene3D" id="1.20.1280.50">
    <property type="match status" value="1"/>
</dbReference>
<dbReference type="Gramene" id="EOY18273">
    <property type="protein sequence ID" value="EOY18273"/>
    <property type="gene ID" value="TCM_042867"/>
</dbReference>
<dbReference type="InterPro" id="IPR053781">
    <property type="entry name" value="F-box_AtFBL13-like"/>
</dbReference>
<proteinExistence type="predicted"/>